<reference evidence="1 2" key="1">
    <citation type="journal article" date="2016" name="Nat. Commun.">
        <title>Thousands of microbial genomes shed light on interconnected biogeochemical processes in an aquifer system.</title>
        <authorList>
            <person name="Anantharaman K."/>
            <person name="Brown C.T."/>
            <person name="Hug L.A."/>
            <person name="Sharon I."/>
            <person name="Castelle C.J."/>
            <person name="Probst A.J."/>
            <person name="Thomas B.C."/>
            <person name="Singh A."/>
            <person name="Wilkins M.J."/>
            <person name="Karaoz U."/>
            <person name="Brodie E.L."/>
            <person name="Williams K.H."/>
            <person name="Hubbard S.S."/>
            <person name="Banfield J.F."/>
        </authorList>
    </citation>
    <scope>NUCLEOTIDE SEQUENCE [LARGE SCALE GENOMIC DNA]</scope>
</reference>
<comment type="caution">
    <text evidence="1">The sequence shown here is derived from an EMBL/GenBank/DDBJ whole genome shotgun (WGS) entry which is preliminary data.</text>
</comment>
<dbReference type="Proteomes" id="UP000176451">
    <property type="component" value="Unassembled WGS sequence"/>
</dbReference>
<proteinExistence type="predicted"/>
<evidence type="ECO:0000313" key="1">
    <source>
        <dbReference type="EMBL" id="OGD65574.1"/>
    </source>
</evidence>
<gene>
    <name evidence="1" type="ORF">A3F08_02685</name>
</gene>
<dbReference type="InterPro" id="IPR011335">
    <property type="entry name" value="Restrct_endonuc-II-like"/>
</dbReference>
<dbReference type="STRING" id="1797469.A3F08_02685"/>
<evidence type="ECO:0008006" key="3">
    <source>
        <dbReference type="Google" id="ProtNLM"/>
    </source>
</evidence>
<protein>
    <recommendedName>
        <fullName evidence="3">Restriction endonuclease</fullName>
    </recommendedName>
</protein>
<dbReference type="SUPFAM" id="SSF52980">
    <property type="entry name" value="Restriction endonuclease-like"/>
    <property type="match status" value="1"/>
</dbReference>
<dbReference type="EMBL" id="MEZV01000056">
    <property type="protein sequence ID" value="OGD65574.1"/>
    <property type="molecule type" value="Genomic_DNA"/>
</dbReference>
<name>A0A1F5EEE8_9BACT</name>
<organism evidence="1 2">
    <name type="scientific">Candidatus Berkelbacteria bacterium RIFCSPHIGHO2_12_FULL_36_9</name>
    <dbReference type="NCBI Taxonomy" id="1797469"/>
    <lineage>
        <taxon>Bacteria</taxon>
        <taxon>Candidatus Berkelbacteria</taxon>
    </lineage>
</organism>
<evidence type="ECO:0000313" key="2">
    <source>
        <dbReference type="Proteomes" id="UP000176451"/>
    </source>
</evidence>
<accession>A0A1F5EEE8</accession>
<dbReference type="AlphaFoldDB" id="A0A1F5EEE8"/>
<sequence>MNKKYIEELENLVKRILTPMQDMPFNVIIRSISGHSVLPFKKDNALLKFLEESFCEIGEAINKNGIKSNRPNEVGNKIEPIVKKYLDKNGLKAVTPQNRLGKKVSTGYPDIIFSYKNTYYYLECKTYNQANVNTTQRSFYFSPSDNFKITKNAPHLMISFRIYKIKSKYYTDYWKLFSLEKLKVDLKHEFNQNNREMYGSSSQIDIIMQKNVEKN</sequence>